<gene>
    <name evidence="1" type="ORF">HNO53_09240</name>
</gene>
<organism evidence="1 2">
    <name type="scientific">Halomonas sulfidivorans</name>
    <dbReference type="NCBI Taxonomy" id="2733488"/>
    <lineage>
        <taxon>Bacteria</taxon>
        <taxon>Pseudomonadati</taxon>
        <taxon>Pseudomonadota</taxon>
        <taxon>Gammaproteobacteria</taxon>
        <taxon>Oceanospirillales</taxon>
        <taxon>Halomonadaceae</taxon>
        <taxon>Halomonas</taxon>
    </lineage>
</organism>
<evidence type="ECO:0000313" key="1">
    <source>
        <dbReference type="EMBL" id="QTP58872.1"/>
    </source>
</evidence>
<reference evidence="1 2" key="1">
    <citation type="journal article" date="2021" name="Front. Microbiol.">
        <title>Aerobic Denitrification and Heterotrophic Sulfur Oxidation in the Genus Halomonas Revealed by Six Novel Species Characterizations and Genome-Based Analysis.</title>
        <authorList>
            <person name="Wang L."/>
            <person name="Shao Z."/>
        </authorList>
    </citation>
    <scope>NUCLEOTIDE SEQUENCE [LARGE SCALE GENOMIC DNA]</scope>
    <source>
        <strain evidence="1 2">MCCC 1A13718</strain>
    </source>
</reference>
<dbReference type="Proteomes" id="UP000671845">
    <property type="component" value="Chromosome"/>
</dbReference>
<dbReference type="InterPro" id="IPR021326">
    <property type="entry name" value="DUF2931"/>
</dbReference>
<evidence type="ECO:0000313" key="2">
    <source>
        <dbReference type="Proteomes" id="UP000671845"/>
    </source>
</evidence>
<dbReference type="EMBL" id="CP053383">
    <property type="protein sequence ID" value="QTP58872.1"/>
    <property type="molecule type" value="Genomic_DNA"/>
</dbReference>
<protein>
    <submittedName>
        <fullName evidence="1">DUF2931 family protein</fullName>
    </submittedName>
</protein>
<sequence>MPSSWMSILRLVLVLVLLLLNSACEAEPQLELRRYDFAVQPVGGPTGWPIWVEELTFDHSWNARAGNISSGFEYQPPRAGGVNVLAHPMPAPSSVQARWFSYRTQTFYEIDLEMQGTDALLQQWYRDYPPPDYRHYLVVGFSGKGEVKVWWRASCRVCGRDRSQDFHAPIVESAWAEEAEGDPNRYHNRTQEYVDENVMPSPW</sequence>
<dbReference type="Pfam" id="PF11153">
    <property type="entry name" value="DUF2931"/>
    <property type="match status" value="1"/>
</dbReference>
<dbReference type="RefSeq" id="WP_209478034.1">
    <property type="nucleotide sequence ID" value="NZ_CP053383.1"/>
</dbReference>
<keyword evidence="2" id="KW-1185">Reference proteome</keyword>
<proteinExistence type="predicted"/>
<name>A0ABX7WH58_9GAMM</name>
<accession>A0ABX7WH58</accession>